<keyword evidence="3 5" id="KW-1133">Transmembrane helix</keyword>
<feature type="transmembrane region" description="Helical" evidence="5">
    <location>
        <begin position="304"/>
        <end position="322"/>
    </location>
</feature>
<organism evidence="7 8">
    <name type="scientific">Methanospirillum lacunae</name>
    <dbReference type="NCBI Taxonomy" id="668570"/>
    <lineage>
        <taxon>Archaea</taxon>
        <taxon>Methanobacteriati</taxon>
        <taxon>Methanobacteriota</taxon>
        <taxon>Stenosarchaea group</taxon>
        <taxon>Methanomicrobia</taxon>
        <taxon>Methanomicrobiales</taxon>
        <taxon>Methanospirillaceae</taxon>
        <taxon>Methanospirillum</taxon>
    </lineage>
</organism>
<accession>A0A2V2N3M9</accession>
<evidence type="ECO:0000313" key="7">
    <source>
        <dbReference type="EMBL" id="PWR69853.1"/>
    </source>
</evidence>
<dbReference type="GO" id="GO:0016020">
    <property type="term" value="C:membrane"/>
    <property type="evidence" value="ECO:0007669"/>
    <property type="project" value="UniProtKB-SubCell"/>
</dbReference>
<dbReference type="EMBL" id="QGMY01000018">
    <property type="protein sequence ID" value="PWR69853.1"/>
    <property type="molecule type" value="Genomic_DNA"/>
</dbReference>
<dbReference type="InterPro" id="IPR049453">
    <property type="entry name" value="Memb_transporter_dom"/>
</dbReference>
<evidence type="ECO:0000313" key="8">
    <source>
        <dbReference type="Proteomes" id="UP000245657"/>
    </source>
</evidence>
<feature type="domain" description="Integral membrane bound transporter" evidence="6">
    <location>
        <begin position="224"/>
        <end position="344"/>
    </location>
</feature>
<evidence type="ECO:0000256" key="5">
    <source>
        <dbReference type="SAM" id="Phobius"/>
    </source>
</evidence>
<proteinExistence type="predicted"/>
<dbReference type="Pfam" id="PF13515">
    <property type="entry name" value="FUSC_2"/>
    <property type="match status" value="1"/>
</dbReference>
<feature type="transmembrane region" description="Helical" evidence="5">
    <location>
        <begin position="145"/>
        <end position="166"/>
    </location>
</feature>
<evidence type="ECO:0000259" key="6">
    <source>
        <dbReference type="Pfam" id="PF13515"/>
    </source>
</evidence>
<comment type="caution">
    <text evidence="7">The sequence shown here is derived from an EMBL/GenBank/DDBJ whole genome shotgun (WGS) entry which is preliminary data.</text>
</comment>
<gene>
    <name evidence="7" type="ORF">DK846_16890</name>
</gene>
<name>A0A2V2N3M9_9EURY</name>
<dbReference type="AlphaFoldDB" id="A0A2V2N3M9"/>
<feature type="transmembrane region" description="Helical" evidence="5">
    <location>
        <begin position="267"/>
        <end position="292"/>
    </location>
</feature>
<evidence type="ECO:0000256" key="1">
    <source>
        <dbReference type="ARBA" id="ARBA00004141"/>
    </source>
</evidence>
<feature type="transmembrane region" description="Helical" evidence="5">
    <location>
        <begin position="95"/>
        <end position="113"/>
    </location>
</feature>
<feature type="transmembrane region" description="Helical" evidence="5">
    <location>
        <begin position="334"/>
        <end position="352"/>
    </location>
</feature>
<feature type="transmembrane region" description="Helical" evidence="5">
    <location>
        <begin position="211"/>
        <end position="231"/>
    </location>
</feature>
<feature type="transmembrane region" description="Helical" evidence="5">
    <location>
        <begin position="33"/>
        <end position="60"/>
    </location>
</feature>
<evidence type="ECO:0000256" key="2">
    <source>
        <dbReference type="ARBA" id="ARBA00022692"/>
    </source>
</evidence>
<reference evidence="7 8" key="1">
    <citation type="submission" date="2018-05" db="EMBL/GenBank/DDBJ databases">
        <title>Draft genome of Methanospirillum lacunae Ki8-1.</title>
        <authorList>
            <person name="Dueholm M.S."/>
            <person name="Nielsen P.H."/>
            <person name="Bakmann L.F."/>
            <person name="Otzen D.E."/>
        </authorList>
    </citation>
    <scope>NUCLEOTIDE SEQUENCE [LARGE SCALE GENOMIC DNA]</scope>
    <source>
        <strain evidence="7 8">Ki8-1</strain>
    </source>
</reference>
<protein>
    <recommendedName>
        <fullName evidence="6">Integral membrane bound transporter domain-containing protein</fullName>
    </recommendedName>
</protein>
<feature type="transmembrane region" description="Helical" evidence="5">
    <location>
        <begin position="120"/>
        <end position="139"/>
    </location>
</feature>
<keyword evidence="2 5" id="KW-0812">Transmembrane</keyword>
<dbReference type="OrthoDB" id="386696at2157"/>
<evidence type="ECO:0000256" key="4">
    <source>
        <dbReference type="ARBA" id="ARBA00023136"/>
    </source>
</evidence>
<dbReference type="RefSeq" id="WP_109970177.1">
    <property type="nucleotide sequence ID" value="NZ_CP176093.1"/>
</dbReference>
<feature type="transmembrane region" description="Helical" evidence="5">
    <location>
        <begin position="72"/>
        <end position="89"/>
    </location>
</feature>
<dbReference type="Proteomes" id="UP000245657">
    <property type="component" value="Unassembled WGS sequence"/>
</dbReference>
<dbReference type="GeneID" id="97550112"/>
<evidence type="ECO:0000256" key="3">
    <source>
        <dbReference type="ARBA" id="ARBA00022989"/>
    </source>
</evidence>
<keyword evidence="4 5" id="KW-0472">Membrane</keyword>
<keyword evidence="8" id="KW-1185">Reference proteome</keyword>
<sequence length="364" mass="39947">MPDHVSSAIGSIFSWSSEKPVHPSLIIGSGLGIGIPMIISGLLGMIGVGSIVSIGTLAIANMSEDSLLREQYSTILFAIVADAIAFWFGSVLGNSSILSGLSLVFVTFFIALVGGMNRTFARCSSLILIFLIIGSSFYTGDLLSAVGMTGFFVIGEIWIFVLIWCLSSLFSRFESDPHAPEATEKTVKPGSSSLSRQYRYWKKNLHTIKGWAYAIRISLCVLFAEITAIILNVPRSYWIALVVVLVVHRNLPITMSRISMRALGTCTGVVIASTLMLWSIPSGLFILIITILALVRPYAKSRNYLFYTSVMTILIISLLEFHEPYIQGIIMDRLVNTLIGLFIASILGYGVWQIPFIRKSINPE</sequence>
<comment type="subcellular location">
    <subcellularLocation>
        <location evidence="1">Membrane</location>
        <topology evidence="1">Multi-pass membrane protein</topology>
    </subcellularLocation>
</comment>
<feature type="transmembrane region" description="Helical" evidence="5">
    <location>
        <begin position="237"/>
        <end position="255"/>
    </location>
</feature>